<organism evidence="1 2">
    <name type="scientific">Necator americanus</name>
    <name type="common">Human hookworm</name>
    <dbReference type="NCBI Taxonomy" id="51031"/>
    <lineage>
        <taxon>Eukaryota</taxon>
        <taxon>Metazoa</taxon>
        <taxon>Ecdysozoa</taxon>
        <taxon>Nematoda</taxon>
        <taxon>Chromadorea</taxon>
        <taxon>Rhabditida</taxon>
        <taxon>Rhabditina</taxon>
        <taxon>Rhabditomorpha</taxon>
        <taxon>Strongyloidea</taxon>
        <taxon>Ancylostomatidae</taxon>
        <taxon>Bunostominae</taxon>
        <taxon>Necator</taxon>
    </lineage>
</organism>
<dbReference type="EMBL" id="JAVFWL010000004">
    <property type="protein sequence ID" value="KAK6751062.1"/>
    <property type="molecule type" value="Genomic_DNA"/>
</dbReference>
<proteinExistence type="predicted"/>
<evidence type="ECO:0000313" key="1">
    <source>
        <dbReference type="EMBL" id="KAK6751062.1"/>
    </source>
</evidence>
<dbReference type="Proteomes" id="UP001303046">
    <property type="component" value="Unassembled WGS sequence"/>
</dbReference>
<comment type="caution">
    <text evidence="1">The sequence shown here is derived from an EMBL/GenBank/DDBJ whole genome shotgun (WGS) entry which is preliminary data.</text>
</comment>
<keyword evidence="2" id="KW-1185">Reference proteome</keyword>
<evidence type="ECO:0000313" key="2">
    <source>
        <dbReference type="Proteomes" id="UP001303046"/>
    </source>
</evidence>
<sequence length="67" mass="7541">MNSVSTESKDFLKVMKTRFSGILYSCDIPVYSCEELVDDRQAVVKVFYEPITFAIDVVHCGIYPNAG</sequence>
<protein>
    <submittedName>
        <fullName evidence="1">Uncharacterized protein</fullName>
    </submittedName>
</protein>
<reference evidence="1 2" key="1">
    <citation type="submission" date="2023-08" db="EMBL/GenBank/DDBJ databases">
        <title>A Necator americanus chromosomal reference genome.</title>
        <authorList>
            <person name="Ilik V."/>
            <person name="Petrzelkova K.J."/>
            <person name="Pardy F."/>
            <person name="Fuh T."/>
            <person name="Niatou-Singa F.S."/>
            <person name="Gouil Q."/>
            <person name="Baker L."/>
            <person name="Ritchie M.E."/>
            <person name="Jex A.R."/>
            <person name="Gazzola D."/>
            <person name="Li H."/>
            <person name="Toshio Fujiwara R."/>
            <person name="Zhan B."/>
            <person name="Aroian R.V."/>
            <person name="Pafco B."/>
            <person name="Schwarz E.M."/>
        </authorList>
    </citation>
    <scope>NUCLEOTIDE SEQUENCE [LARGE SCALE GENOMIC DNA]</scope>
    <source>
        <strain evidence="1 2">Aroian</strain>
        <tissue evidence="1">Whole animal</tissue>
    </source>
</reference>
<accession>A0ABR1DL06</accession>
<gene>
    <name evidence="1" type="primary">Necator_chrIV.g16106</name>
    <name evidence="1" type="ORF">RB195_002810</name>
</gene>
<name>A0ABR1DL06_NECAM</name>